<evidence type="ECO:0000256" key="1">
    <source>
        <dbReference type="SAM" id="MobiDB-lite"/>
    </source>
</evidence>
<accession>A0A182NYV5</accession>
<evidence type="ECO:0000313" key="3">
    <source>
        <dbReference type="Proteomes" id="UP000075884"/>
    </source>
</evidence>
<feature type="region of interest" description="Disordered" evidence="1">
    <location>
        <begin position="1"/>
        <end position="49"/>
    </location>
</feature>
<dbReference type="EnsemblMetazoa" id="ADIR014994-RA">
    <property type="protein sequence ID" value="ADIR014994-PA"/>
    <property type="gene ID" value="ADIR014994"/>
</dbReference>
<proteinExistence type="predicted"/>
<keyword evidence="3" id="KW-1185">Reference proteome</keyword>
<sequence length="64" mass="6652">MEDDETVVNLTAGQPPALEPVRREDGFDGESSGGDLLNDGRLSDQIPGSLENGNVVVPARCGNA</sequence>
<dbReference type="VEuPathDB" id="VectorBase:ADIR014994"/>
<evidence type="ECO:0000313" key="2">
    <source>
        <dbReference type="EnsemblMetazoa" id="ADIR014994-PA"/>
    </source>
</evidence>
<protein>
    <submittedName>
        <fullName evidence="2">Uncharacterized protein</fullName>
    </submittedName>
</protein>
<dbReference type="Proteomes" id="UP000075884">
    <property type="component" value="Unassembled WGS sequence"/>
</dbReference>
<name>A0A182NYV5_9DIPT</name>
<reference evidence="3" key="1">
    <citation type="submission" date="2013-03" db="EMBL/GenBank/DDBJ databases">
        <title>The Genome Sequence of Anopheles dirus WRAIR2.</title>
        <authorList>
            <consortium name="The Broad Institute Genomics Platform"/>
            <person name="Neafsey D.E."/>
            <person name="Walton C."/>
            <person name="Walker B."/>
            <person name="Young S.K."/>
            <person name="Zeng Q."/>
            <person name="Gargeya S."/>
            <person name="Fitzgerald M."/>
            <person name="Haas B."/>
            <person name="Abouelleil A."/>
            <person name="Allen A.W."/>
            <person name="Alvarado L."/>
            <person name="Arachchi H.M."/>
            <person name="Berlin A.M."/>
            <person name="Chapman S.B."/>
            <person name="Gainer-Dewar J."/>
            <person name="Goldberg J."/>
            <person name="Griggs A."/>
            <person name="Gujja S."/>
            <person name="Hansen M."/>
            <person name="Howarth C."/>
            <person name="Imamovic A."/>
            <person name="Ireland A."/>
            <person name="Larimer J."/>
            <person name="McCowan C."/>
            <person name="Murphy C."/>
            <person name="Pearson M."/>
            <person name="Poon T.W."/>
            <person name="Priest M."/>
            <person name="Roberts A."/>
            <person name="Saif S."/>
            <person name="Shea T."/>
            <person name="Sisk P."/>
            <person name="Sykes S."/>
            <person name="Wortman J."/>
            <person name="Nusbaum C."/>
            <person name="Birren B."/>
        </authorList>
    </citation>
    <scope>NUCLEOTIDE SEQUENCE [LARGE SCALE GENOMIC DNA]</scope>
    <source>
        <strain evidence="3">WRAIR2</strain>
    </source>
</reference>
<dbReference type="AlphaFoldDB" id="A0A182NYV5"/>
<reference evidence="2" key="2">
    <citation type="submission" date="2020-05" db="UniProtKB">
        <authorList>
            <consortium name="EnsemblMetazoa"/>
        </authorList>
    </citation>
    <scope>IDENTIFICATION</scope>
    <source>
        <strain evidence="2">WRAIR2</strain>
    </source>
</reference>
<organism evidence="2 3">
    <name type="scientific">Anopheles dirus</name>
    <dbReference type="NCBI Taxonomy" id="7168"/>
    <lineage>
        <taxon>Eukaryota</taxon>
        <taxon>Metazoa</taxon>
        <taxon>Ecdysozoa</taxon>
        <taxon>Arthropoda</taxon>
        <taxon>Hexapoda</taxon>
        <taxon>Insecta</taxon>
        <taxon>Pterygota</taxon>
        <taxon>Neoptera</taxon>
        <taxon>Endopterygota</taxon>
        <taxon>Diptera</taxon>
        <taxon>Nematocera</taxon>
        <taxon>Culicoidea</taxon>
        <taxon>Culicidae</taxon>
        <taxon>Anophelinae</taxon>
        <taxon>Anopheles</taxon>
    </lineage>
</organism>